<organism evidence="3 4">
    <name type="scientific">Brachybacterium epidermidis</name>
    <dbReference type="NCBI Taxonomy" id="2781983"/>
    <lineage>
        <taxon>Bacteria</taxon>
        <taxon>Bacillati</taxon>
        <taxon>Actinomycetota</taxon>
        <taxon>Actinomycetes</taxon>
        <taxon>Micrococcales</taxon>
        <taxon>Dermabacteraceae</taxon>
        <taxon>Brachybacterium</taxon>
    </lineage>
</organism>
<evidence type="ECO:0000256" key="1">
    <source>
        <dbReference type="SAM" id="MobiDB-lite"/>
    </source>
</evidence>
<reference evidence="3 4" key="1">
    <citation type="submission" date="2020-10" db="EMBL/GenBank/DDBJ databases">
        <title>Draft genome and description of Brachybacterium epidermidis sp nov.</title>
        <authorList>
            <person name="Boxberger M."/>
            <person name="La Scola B."/>
        </authorList>
    </citation>
    <scope>NUCLEOTIDE SEQUENCE [LARGE SCALE GENOMIC DNA]</scope>
    <source>
        <strain evidence="3 4">Marseille-Q2903</strain>
    </source>
</reference>
<comment type="caution">
    <text evidence="3">The sequence shown here is derived from an EMBL/GenBank/DDBJ whole genome shotgun (WGS) entry which is preliminary data.</text>
</comment>
<dbReference type="Proteomes" id="UP000644727">
    <property type="component" value="Unassembled WGS sequence"/>
</dbReference>
<protein>
    <submittedName>
        <fullName evidence="3">Uncharacterized protein</fullName>
    </submittedName>
</protein>
<evidence type="ECO:0000313" key="4">
    <source>
        <dbReference type="Proteomes" id="UP000644727"/>
    </source>
</evidence>
<proteinExistence type="predicted"/>
<gene>
    <name evidence="3" type="ORF">IOE58_06815</name>
</gene>
<feature type="signal peptide" evidence="2">
    <location>
        <begin position="1"/>
        <end position="26"/>
    </location>
</feature>
<evidence type="ECO:0000313" key="3">
    <source>
        <dbReference type="EMBL" id="MBE9403909.1"/>
    </source>
</evidence>
<accession>A0ABR9W0D1</accession>
<dbReference type="RefSeq" id="WP_193865650.1">
    <property type="nucleotide sequence ID" value="NZ_JADEYR010000005.1"/>
</dbReference>
<dbReference type="EMBL" id="JADEYR010000005">
    <property type="protein sequence ID" value="MBE9403909.1"/>
    <property type="molecule type" value="Genomic_DNA"/>
</dbReference>
<keyword evidence="2" id="KW-0732">Signal</keyword>
<feature type="region of interest" description="Disordered" evidence="1">
    <location>
        <begin position="30"/>
        <end position="99"/>
    </location>
</feature>
<feature type="compositionally biased region" description="Low complexity" evidence="1">
    <location>
        <begin position="44"/>
        <end position="55"/>
    </location>
</feature>
<evidence type="ECO:0000256" key="2">
    <source>
        <dbReference type="SAM" id="SignalP"/>
    </source>
</evidence>
<sequence length="181" mass="18226">MALLRRPLSTRPVRLAGALLAVSLLAAGCTGEDPDPTSTDGTVASDDGGADAPDQGGAGDATEPSDGGGRTAAAVPVEPIEVTPAPEGFEPPAPCTHEGAHLVSADAPATPELPERGGDVPVIELTGIEGDKAQLTVTIGEGEPRPVEDAAIGETIGLDLWTISITSVCSDQDQVEFDLID</sequence>
<name>A0ABR9W0D1_9MICO</name>
<feature type="chain" id="PRO_5045873265" evidence="2">
    <location>
        <begin position="27"/>
        <end position="181"/>
    </location>
</feature>
<dbReference type="PROSITE" id="PS51257">
    <property type="entry name" value="PROKAR_LIPOPROTEIN"/>
    <property type="match status" value="1"/>
</dbReference>
<keyword evidence="4" id="KW-1185">Reference proteome</keyword>